<proteinExistence type="predicted"/>
<evidence type="ECO:0000313" key="1">
    <source>
        <dbReference type="EMBL" id="KAF9488869.1"/>
    </source>
</evidence>
<keyword evidence="2" id="KW-1185">Reference proteome</keyword>
<dbReference type="EMBL" id="MU154693">
    <property type="protein sequence ID" value="KAF9488869.1"/>
    <property type="molecule type" value="Genomic_DNA"/>
</dbReference>
<accession>A0A9P5ZJE9</accession>
<evidence type="ECO:0000313" key="2">
    <source>
        <dbReference type="Proteomes" id="UP000807025"/>
    </source>
</evidence>
<reference evidence="1" key="1">
    <citation type="submission" date="2020-11" db="EMBL/GenBank/DDBJ databases">
        <authorList>
            <consortium name="DOE Joint Genome Institute"/>
            <person name="Ahrendt S."/>
            <person name="Riley R."/>
            <person name="Andreopoulos W."/>
            <person name="Labutti K."/>
            <person name="Pangilinan J."/>
            <person name="Ruiz-Duenas F.J."/>
            <person name="Barrasa J.M."/>
            <person name="Sanchez-Garcia M."/>
            <person name="Camarero S."/>
            <person name="Miyauchi S."/>
            <person name="Serrano A."/>
            <person name="Linde D."/>
            <person name="Babiker R."/>
            <person name="Drula E."/>
            <person name="Ayuso-Fernandez I."/>
            <person name="Pacheco R."/>
            <person name="Padilla G."/>
            <person name="Ferreira P."/>
            <person name="Barriuso J."/>
            <person name="Kellner H."/>
            <person name="Castanera R."/>
            <person name="Alfaro M."/>
            <person name="Ramirez L."/>
            <person name="Pisabarro A.G."/>
            <person name="Kuo A."/>
            <person name="Tritt A."/>
            <person name="Lipzen A."/>
            <person name="He G."/>
            <person name="Yan M."/>
            <person name="Ng V."/>
            <person name="Cullen D."/>
            <person name="Martin F."/>
            <person name="Rosso M.-N."/>
            <person name="Henrissat B."/>
            <person name="Hibbett D."/>
            <person name="Martinez A.T."/>
            <person name="Grigoriev I.V."/>
        </authorList>
    </citation>
    <scope>NUCLEOTIDE SEQUENCE</scope>
    <source>
        <strain evidence="1">ATCC 90797</strain>
    </source>
</reference>
<name>A0A9P5ZJE9_PLEER</name>
<dbReference type="AlphaFoldDB" id="A0A9P5ZJE9"/>
<organism evidence="1 2">
    <name type="scientific">Pleurotus eryngii</name>
    <name type="common">Boletus of the steppes</name>
    <dbReference type="NCBI Taxonomy" id="5323"/>
    <lineage>
        <taxon>Eukaryota</taxon>
        <taxon>Fungi</taxon>
        <taxon>Dikarya</taxon>
        <taxon>Basidiomycota</taxon>
        <taxon>Agaricomycotina</taxon>
        <taxon>Agaricomycetes</taxon>
        <taxon>Agaricomycetidae</taxon>
        <taxon>Agaricales</taxon>
        <taxon>Pleurotineae</taxon>
        <taxon>Pleurotaceae</taxon>
        <taxon>Pleurotus</taxon>
    </lineage>
</organism>
<sequence>MLSLQQSLNFPFSHLPPGVTRRTKPPTICKPICDASPYNSRVWISVRHAVTGWKGGIPNQKISRHVCNIWVLAIVHSH</sequence>
<protein>
    <submittedName>
        <fullName evidence="1">Uncharacterized protein</fullName>
    </submittedName>
</protein>
<comment type="caution">
    <text evidence="1">The sequence shown here is derived from an EMBL/GenBank/DDBJ whole genome shotgun (WGS) entry which is preliminary data.</text>
</comment>
<dbReference type="Proteomes" id="UP000807025">
    <property type="component" value="Unassembled WGS sequence"/>
</dbReference>
<gene>
    <name evidence="1" type="ORF">BDN71DRAFT_1456855</name>
</gene>